<evidence type="ECO:0000256" key="2">
    <source>
        <dbReference type="ARBA" id="ARBA00022475"/>
    </source>
</evidence>
<dbReference type="InterPro" id="IPR051461">
    <property type="entry name" value="UPF0750_membrane"/>
</dbReference>
<dbReference type="Pfam" id="PF10035">
    <property type="entry name" value="DUF2179"/>
    <property type="match status" value="1"/>
</dbReference>
<evidence type="ECO:0000313" key="8">
    <source>
        <dbReference type="EMBL" id="MEO1783107.1"/>
    </source>
</evidence>
<evidence type="ECO:0000256" key="3">
    <source>
        <dbReference type="ARBA" id="ARBA00022692"/>
    </source>
</evidence>
<sequence length="281" mass="30991">MKRISRSKLVVAIIYSLISSIGLNMFWLPGNIYANGLTGLSQLLVQLGRDYAGLHLTLPAVVLLFNLPLLLLAWYKIDRTFTLYTIFAVVLTSVVMKLVPVIQLTRDPVICGVFGGVLHGFSVGLTLNSDFSTGGLDIIGILVKKVTGRSIGSFFIVFNLILQFFAGALYGWQYAFYSAAAVFISGRVVDYVNVKQKRVQVLIVTEHAQQLTACLQADCGRGITVINDVEGAFDHQQKKLLMMVVSQRELKLVKAVVEKVDRKAFVSVASGISANRVFYEY</sequence>
<evidence type="ECO:0000256" key="1">
    <source>
        <dbReference type="ARBA" id="ARBA00004651"/>
    </source>
</evidence>
<feature type="transmembrane region" description="Helical" evidence="6">
    <location>
        <begin position="148"/>
        <end position="166"/>
    </location>
</feature>
<feature type="transmembrane region" description="Helical" evidence="6">
    <location>
        <begin position="81"/>
        <end position="102"/>
    </location>
</feature>
<feature type="transmembrane region" description="Helical" evidence="6">
    <location>
        <begin position="54"/>
        <end position="74"/>
    </location>
</feature>
<reference evidence="9" key="1">
    <citation type="submission" date="2016-06" db="EMBL/GenBank/DDBJ databases">
        <title>Four novel species of enterococci isolated from chicken manure.</title>
        <authorList>
            <person name="Van Tyne D."/>
        </authorList>
    </citation>
    <scope>NUCLEOTIDE SEQUENCE [LARGE SCALE GENOMIC DNA]</scope>
    <source>
        <strain evidence="9">JM9A</strain>
    </source>
</reference>
<dbReference type="PIRSF" id="PIRSF006483">
    <property type="entry name" value="Membrane_protein_YitT"/>
    <property type="match status" value="1"/>
</dbReference>
<proteinExistence type="predicted"/>
<accession>A0ABV0F7T6</accession>
<keyword evidence="2" id="KW-1003">Cell membrane</keyword>
<comment type="caution">
    <text evidence="8">The sequence shown here is derived from an EMBL/GenBank/DDBJ whole genome shotgun (WGS) entry which is preliminary data.</text>
</comment>
<dbReference type="InterPro" id="IPR015867">
    <property type="entry name" value="N-reg_PII/ATP_PRibTrfase_C"/>
</dbReference>
<evidence type="ECO:0000256" key="6">
    <source>
        <dbReference type="SAM" id="Phobius"/>
    </source>
</evidence>
<dbReference type="InterPro" id="IPR003740">
    <property type="entry name" value="YitT"/>
</dbReference>
<evidence type="ECO:0000256" key="5">
    <source>
        <dbReference type="ARBA" id="ARBA00023136"/>
    </source>
</evidence>
<protein>
    <recommendedName>
        <fullName evidence="7">DUF2179 domain-containing protein</fullName>
    </recommendedName>
</protein>
<dbReference type="PANTHER" id="PTHR33545:SF5">
    <property type="entry name" value="UPF0750 MEMBRANE PROTEIN YITT"/>
    <property type="match status" value="1"/>
</dbReference>
<gene>
    <name evidence="8" type="ORF">BAU18_002726</name>
</gene>
<feature type="transmembrane region" description="Helical" evidence="6">
    <location>
        <begin position="12"/>
        <end position="34"/>
    </location>
</feature>
<keyword evidence="9" id="KW-1185">Reference proteome</keyword>
<feature type="domain" description="DUF2179" evidence="7">
    <location>
        <begin position="221"/>
        <end position="269"/>
    </location>
</feature>
<keyword evidence="3 6" id="KW-0812">Transmembrane</keyword>
<organism evidence="8 9">
    <name type="scientific">Enterococcus diestrammenae</name>
    <dbReference type="NCBI Taxonomy" id="1155073"/>
    <lineage>
        <taxon>Bacteria</taxon>
        <taxon>Bacillati</taxon>
        <taxon>Bacillota</taxon>
        <taxon>Bacilli</taxon>
        <taxon>Lactobacillales</taxon>
        <taxon>Enterococcaceae</taxon>
        <taxon>Enterococcus</taxon>
    </lineage>
</organism>
<dbReference type="PANTHER" id="PTHR33545">
    <property type="entry name" value="UPF0750 MEMBRANE PROTEIN YITT-RELATED"/>
    <property type="match status" value="1"/>
</dbReference>
<reference evidence="8 9" key="2">
    <citation type="submission" date="2024-02" db="EMBL/GenBank/DDBJ databases">
        <title>The Genome Sequence of Enterococcus diestrammenae JM9A.</title>
        <authorList>
            <person name="Earl A."/>
            <person name="Manson A."/>
            <person name="Gilmore M."/>
            <person name="Sanders J."/>
            <person name="Shea T."/>
            <person name="Howe W."/>
            <person name="Livny J."/>
            <person name="Cuomo C."/>
            <person name="Neafsey D."/>
            <person name="Birren B."/>
        </authorList>
    </citation>
    <scope>NUCLEOTIDE SEQUENCE [LARGE SCALE GENOMIC DNA]</scope>
    <source>
        <strain evidence="8 9">JM9A</strain>
    </source>
</reference>
<dbReference type="EMBL" id="MAEI02000001">
    <property type="protein sequence ID" value="MEO1783107.1"/>
    <property type="molecule type" value="Genomic_DNA"/>
</dbReference>
<dbReference type="RefSeq" id="WP_161868189.1">
    <property type="nucleotide sequence ID" value="NZ_MAEI02000001.1"/>
</dbReference>
<dbReference type="Proteomes" id="UP001429357">
    <property type="component" value="Unassembled WGS sequence"/>
</dbReference>
<evidence type="ECO:0000256" key="4">
    <source>
        <dbReference type="ARBA" id="ARBA00022989"/>
    </source>
</evidence>
<dbReference type="Pfam" id="PF02588">
    <property type="entry name" value="YitT_membrane"/>
    <property type="match status" value="1"/>
</dbReference>
<keyword evidence="5 6" id="KW-0472">Membrane</keyword>
<dbReference type="Gene3D" id="3.30.70.120">
    <property type="match status" value="1"/>
</dbReference>
<keyword evidence="4 6" id="KW-1133">Transmembrane helix</keyword>
<dbReference type="InterPro" id="IPR019264">
    <property type="entry name" value="DUF2179"/>
</dbReference>
<evidence type="ECO:0000313" key="9">
    <source>
        <dbReference type="Proteomes" id="UP001429357"/>
    </source>
</evidence>
<comment type="subcellular location">
    <subcellularLocation>
        <location evidence="1">Cell membrane</location>
        <topology evidence="1">Multi-pass membrane protein</topology>
    </subcellularLocation>
</comment>
<name>A0ABV0F7T6_9ENTE</name>
<evidence type="ECO:0000259" key="7">
    <source>
        <dbReference type="Pfam" id="PF10035"/>
    </source>
</evidence>
<dbReference type="CDD" id="cd16379">
    <property type="entry name" value="YitT_C_like"/>
    <property type="match status" value="1"/>
</dbReference>